<reference evidence="2 3" key="1">
    <citation type="submission" date="2019-03" db="EMBL/GenBank/DDBJ databases">
        <title>Genomic Encyclopedia of Type Strains, Phase IV (KMG-IV): sequencing the most valuable type-strain genomes for metagenomic binning, comparative biology and taxonomic classification.</title>
        <authorList>
            <person name="Goeker M."/>
        </authorList>
    </citation>
    <scope>NUCLEOTIDE SEQUENCE [LARGE SCALE GENOMIC DNA]</scope>
    <source>
        <strain evidence="2 3">DSM 28404</strain>
    </source>
</reference>
<proteinExistence type="predicted"/>
<name>A0A4R2T2V6_9PAST</name>
<evidence type="ECO:0000313" key="2">
    <source>
        <dbReference type="EMBL" id="TCP97277.1"/>
    </source>
</evidence>
<dbReference type="EMBL" id="SLYB01000002">
    <property type="protein sequence ID" value="TCP97277.1"/>
    <property type="molecule type" value="Genomic_DNA"/>
</dbReference>
<dbReference type="Proteomes" id="UP000295763">
    <property type="component" value="Unassembled WGS sequence"/>
</dbReference>
<keyword evidence="3" id="KW-1185">Reference proteome</keyword>
<sequence>MERLNPDINIFVATHKVFQMFAEGDGQIYIPLQVGTAPNLGYLSENQLDNIAHKNTNFCELTALYFLWKNVKCKYAGLIHYRRYLGLRHSGQMSIISDKDIRKILKRNSILGVSDNVELKIPIFRSHQQVSILTREEIELILSSYDIIVPAAVEMDEPLREQYAKYHNIRDFDICREIIAEKYPDYIPVFDAMAKQNRIYYANMVVAKKEVLDEYCQWIFDILFEAEKRIDISQYTAYNKRVFGFLAERLFSIWIVKNNKKFKCYSSAIAIEIK</sequence>
<comment type="caution">
    <text evidence="2">The sequence shown here is derived from an EMBL/GenBank/DDBJ whole genome shotgun (WGS) entry which is preliminary data.</text>
</comment>
<evidence type="ECO:0000259" key="1">
    <source>
        <dbReference type="Pfam" id="PF14393"/>
    </source>
</evidence>
<dbReference type="OrthoDB" id="9807549at2"/>
<evidence type="ECO:0000313" key="3">
    <source>
        <dbReference type="Proteomes" id="UP000295763"/>
    </source>
</evidence>
<dbReference type="InterPro" id="IPR025536">
    <property type="entry name" value="DUF4422"/>
</dbReference>
<gene>
    <name evidence="2" type="ORF">EDC44_10281</name>
</gene>
<feature type="domain" description="DUF4422" evidence="1">
    <location>
        <begin position="10"/>
        <end position="258"/>
    </location>
</feature>
<dbReference type="AlphaFoldDB" id="A0A4R2T2V6"/>
<protein>
    <submittedName>
        <fullName evidence="2">Uncharacterized protein DUF4422</fullName>
    </submittedName>
</protein>
<dbReference type="RefSeq" id="WP_131974686.1">
    <property type="nucleotide sequence ID" value="NZ_SLYB01000002.1"/>
</dbReference>
<dbReference type="Pfam" id="PF14393">
    <property type="entry name" value="DUF4422"/>
    <property type="match status" value="1"/>
</dbReference>
<accession>A0A4R2T2V6</accession>
<organism evidence="2 3">
    <name type="scientific">Cricetibacter osteomyelitidis</name>
    <dbReference type="NCBI Taxonomy" id="1521931"/>
    <lineage>
        <taxon>Bacteria</taxon>
        <taxon>Pseudomonadati</taxon>
        <taxon>Pseudomonadota</taxon>
        <taxon>Gammaproteobacteria</taxon>
        <taxon>Pasteurellales</taxon>
        <taxon>Pasteurellaceae</taxon>
        <taxon>Cricetibacter</taxon>
    </lineage>
</organism>